<dbReference type="SUPFAM" id="SSF56317">
    <property type="entry name" value="Carbon-nitrogen hydrolase"/>
    <property type="match status" value="1"/>
</dbReference>
<accession>A0ABY6DFZ5</accession>
<dbReference type="InterPro" id="IPR036526">
    <property type="entry name" value="C-N_Hydrolase_sf"/>
</dbReference>
<dbReference type="PANTHER" id="PTHR23088">
    <property type="entry name" value="NITRILASE-RELATED"/>
    <property type="match status" value="1"/>
</dbReference>
<feature type="domain" description="CN hydrolase" evidence="3">
    <location>
        <begin position="3"/>
        <end position="252"/>
    </location>
</feature>
<evidence type="ECO:0000256" key="1">
    <source>
        <dbReference type="ARBA" id="ARBA00022801"/>
    </source>
</evidence>
<dbReference type="Proteomes" id="UP001064087">
    <property type="component" value="Chromosome"/>
</dbReference>
<keyword evidence="1 4" id="KW-0378">Hydrolase</keyword>
<dbReference type="InterPro" id="IPR045254">
    <property type="entry name" value="Nit1/2_C-N_Hydrolase"/>
</dbReference>
<dbReference type="PROSITE" id="PS50263">
    <property type="entry name" value="CN_HYDROLASE"/>
    <property type="match status" value="1"/>
</dbReference>
<protein>
    <submittedName>
        <fullName evidence="4">Carbon-nitrogen hydrolase family protein</fullName>
    </submittedName>
</protein>
<gene>
    <name evidence="4" type="ORF">N7U68_16745</name>
</gene>
<dbReference type="CDD" id="cd07572">
    <property type="entry name" value="nit"/>
    <property type="match status" value="1"/>
</dbReference>
<organism evidence="4 5">
    <name type="scientific">Roseovarius pelagicus</name>
    <dbReference type="NCBI Taxonomy" id="2980108"/>
    <lineage>
        <taxon>Bacteria</taxon>
        <taxon>Pseudomonadati</taxon>
        <taxon>Pseudomonadota</taxon>
        <taxon>Alphaproteobacteria</taxon>
        <taxon>Rhodobacterales</taxon>
        <taxon>Roseobacteraceae</taxon>
        <taxon>Roseovarius</taxon>
    </lineage>
</organism>
<sequence length="288" mass="30501">MSRPIMIACLQTRARPTFETALEEALPLARNAVDEGAQMIFLPEYCSGLATDGSTVTPPTAVEADHSFLKAMQGFAAEHGIWVNLGSIAVAGSDGRIINRGLMLDPHGQINGRYDKIHMFDVTLSADEVYRESATVSAGNCAVIHDTALARIGHTICYDLRFAQLYRSLAQAGAEILCCPAAFTALTGAAHWHVLTRARAIETTRFVVSAGMVGPVPGGGETYGHSLIVDPWGRVLADGGRDPGVILAEIDLDLVAETQSRVPSLRNDAPFAAPRALRPGAGSAGTTH</sequence>
<evidence type="ECO:0000256" key="2">
    <source>
        <dbReference type="SAM" id="MobiDB-lite"/>
    </source>
</evidence>
<evidence type="ECO:0000259" key="3">
    <source>
        <dbReference type="PROSITE" id="PS50263"/>
    </source>
</evidence>
<evidence type="ECO:0000313" key="4">
    <source>
        <dbReference type="EMBL" id="UXX82715.1"/>
    </source>
</evidence>
<dbReference type="GO" id="GO:0016787">
    <property type="term" value="F:hydrolase activity"/>
    <property type="evidence" value="ECO:0007669"/>
    <property type="project" value="UniProtKB-KW"/>
</dbReference>
<name>A0ABY6DFZ5_9RHOB</name>
<dbReference type="RefSeq" id="WP_263047540.1">
    <property type="nucleotide sequence ID" value="NZ_CP106738.1"/>
</dbReference>
<dbReference type="Gene3D" id="3.60.110.10">
    <property type="entry name" value="Carbon-nitrogen hydrolase"/>
    <property type="match status" value="1"/>
</dbReference>
<dbReference type="PANTHER" id="PTHR23088:SF27">
    <property type="entry name" value="DEAMINATED GLUTATHIONE AMIDASE"/>
    <property type="match status" value="1"/>
</dbReference>
<dbReference type="EMBL" id="CP106738">
    <property type="protein sequence ID" value="UXX82715.1"/>
    <property type="molecule type" value="Genomic_DNA"/>
</dbReference>
<dbReference type="InterPro" id="IPR003010">
    <property type="entry name" value="C-N_Hydrolase"/>
</dbReference>
<keyword evidence="5" id="KW-1185">Reference proteome</keyword>
<evidence type="ECO:0000313" key="5">
    <source>
        <dbReference type="Proteomes" id="UP001064087"/>
    </source>
</evidence>
<proteinExistence type="predicted"/>
<dbReference type="Pfam" id="PF00795">
    <property type="entry name" value="CN_hydrolase"/>
    <property type="match status" value="1"/>
</dbReference>
<reference evidence="4" key="1">
    <citation type="submission" date="2022-10" db="EMBL/GenBank/DDBJ databases">
        <title>Roseovarius pelagicus sp. nov., isolated from Arctic seawater.</title>
        <authorList>
            <person name="Hong Y.W."/>
            <person name="Hwang C.Y."/>
        </authorList>
    </citation>
    <scope>NUCLEOTIDE SEQUENCE</scope>
    <source>
        <strain evidence="4">HL-MP18</strain>
    </source>
</reference>
<feature type="region of interest" description="Disordered" evidence="2">
    <location>
        <begin position="267"/>
        <end position="288"/>
    </location>
</feature>